<proteinExistence type="predicted"/>
<dbReference type="InterPro" id="IPR048067">
    <property type="entry name" value="BREX_3_BrxF"/>
</dbReference>
<keyword evidence="2" id="KW-1185">Reference proteome</keyword>
<organism evidence="1 2">
    <name type="scientific">Candidatus Scalindua japonica</name>
    <dbReference type="NCBI Taxonomy" id="1284222"/>
    <lineage>
        <taxon>Bacteria</taxon>
        <taxon>Pseudomonadati</taxon>
        <taxon>Planctomycetota</taxon>
        <taxon>Candidatus Brocadiia</taxon>
        <taxon>Candidatus Brocadiales</taxon>
        <taxon>Candidatus Scalinduaceae</taxon>
        <taxon>Candidatus Scalindua</taxon>
    </lineage>
</organism>
<sequence>MPEPILNILKRAIDMSEGTYYRLILLVGESGSGKTKALNDLSIEIGVEVINLNLLLSKQLLEMTPKQRSLQLAKIIEDTIRGEGDTIILDNIELLFDISLKQDPLRLLQMLSRSKTIISSWSGKQDRSKLLYAEAGHPEYRTYDVTDFLIINMDGNSNLNLQLNQER</sequence>
<protein>
    <submittedName>
        <fullName evidence="1">ABC-type multidrug transport system, ATPase component</fullName>
    </submittedName>
</protein>
<dbReference type="EMBL" id="BAOS01000027">
    <property type="protein sequence ID" value="GAX61712.1"/>
    <property type="molecule type" value="Genomic_DNA"/>
</dbReference>
<accession>A0A286U0R3</accession>
<dbReference type="AlphaFoldDB" id="A0A286U0R3"/>
<comment type="caution">
    <text evidence="1">The sequence shown here is derived from an EMBL/GenBank/DDBJ whole genome shotgun (WGS) entry which is preliminary data.</text>
</comment>
<name>A0A286U0R3_9BACT</name>
<dbReference type="Proteomes" id="UP000218542">
    <property type="component" value="Unassembled WGS sequence"/>
</dbReference>
<dbReference type="SUPFAM" id="SSF52540">
    <property type="entry name" value="P-loop containing nucleoside triphosphate hydrolases"/>
    <property type="match status" value="1"/>
</dbReference>
<gene>
    <name evidence="1" type="ORF">SCALIN_C27_0107</name>
</gene>
<dbReference type="NCBIfam" id="NF033453">
    <property type="entry name" value="BREX_3_BrxF"/>
    <property type="match status" value="1"/>
</dbReference>
<dbReference type="InterPro" id="IPR027417">
    <property type="entry name" value="P-loop_NTPase"/>
</dbReference>
<dbReference type="OrthoDB" id="7503064at2"/>
<dbReference type="Gene3D" id="3.40.50.300">
    <property type="entry name" value="P-loop containing nucleotide triphosphate hydrolases"/>
    <property type="match status" value="1"/>
</dbReference>
<dbReference type="RefSeq" id="WP_096895080.1">
    <property type="nucleotide sequence ID" value="NZ_BAOS01000027.1"/>
</dbReference>
<evidence type="ECO:0000313" key="2">
    <source>
        <dbReference type="Proteomes" id="UP000218542"/>
    </source>
</evidence>
<reference evidence="1 2" key="1">
    <citation type="journal article" date="2017" name="Environ. Microbiol. Rep.">
        <title>Genetic diversity of marine anaerobic ammonium-oxidizing bacteria as revealed by genomic and proteomic analyses of 'Candidatus Scalindua japonica'.</title>
        <authorList>
            <person name="Oshiki M."/>
            <person name="Mizuto K."/>
            <person name="Kimura Z."/>
            <person name="Kindaichi T."/>
            <person name="Satoh H."/>
            <person name="Okabe S."/>
        </authorList>
    </citation>
    <scope>NUCLEOTIDE SEQUENCE [LARGE SCALE GENOMIC DNA]</scope>
    <source>
        <strain evidence="2">husup-a2</strain>
    </source>
</reference>
<evidence type="ECO:0000313" key="1">
    <source>
        <dbReference type="EMBL" id="GAX61712.1"/>
    </source>
</evidence>